<dbReference type="Proteomes" id="UP000292547">
    <property type="component" value="Chromosome"/>
</dbReference>
<organism evidence="2 3">
    <name type="scientific">Streptomyces seoulensis</name>
    <dbReference type="NCBI Taxonomy" id="73044"/>
    <lineage>
        <taxon>Bacteria</taxon>
        <taxon>Bacillati</taxon>
        <taxon>Actinomycetota</taxon>
        <taxon>Actinomycetes</taxon>
        <taxon>Kitasatosporales</taxon>
        <taxon>Streptomycetaceae</taxon>
        <taxon>Streptomyces</taxon>
    </lineage>
</organism>
<protein>
    <submittedName>
        <fullName evidence="2">Uncharacterized protein</fullName>
    </submittedName>
</protein>
<gene>
    <name evidence="2" type="ORF">D0Z67_08240</name>
</gene>
<evidence type="ECO:0000313" key="2">
    <source>
        <dbReference type="EMBL" id="QBJ90300.1"/>
    </source>
</evidence>
<keyword evidence="3" id="KW-1185">Reference proteome</keyword>
<name>A0A4P6TSN7_STRSO</name>
<proteinExistence type="predicted"/>
<sequence length="63" mass="6279">MTEASTTQPMSASADSGVHVPESVSAEADGHGRHRGPVADRDGDGAPSGRHRRPGDGTAGTAV</sequence>
<dbReference type="AlphaFoldDB" id="A0A4P6TSN7"/>
<dbReference type="KEGG" id="sseo:D0Z67_08240"/>
<evidence type="ECO:0000313" key="3">
    <source>
        <dbReference type="Proteomes" id="UP000292547"/>
    </source>
</evidence>
<feature type="region of interest" description="Disordered" evidence="1">
    <location>
        <begin position="1"/>
        <end position="63"/>
    </location>
</feature>
<dbReference type="EMBL" id="CP032229">
    <property type="protein sequence ID" value="QBJ90300.1"/>
    <property type="molecule type" value="Genomic_DNA"/>
</dbReference>
<dbReference type="OrthoDB" id="4306086at2"/>
<dbReference type="RefSeq" id="WP_031179772.1">
    <property type="nucleotide sequence ID" value="NZ_CP032229.1"/>
</dbReference>
<accession>A0A4P6TSN7</accession>
<dbReference type="GeneID" id="300098917"/>
<reference evidence="2 3" key="1">
    <citation type="submission" date="2018-08" db="EMBL/GenBank/DDBJ databases">
        <title>The complete genome sequence of Streptomyces seoulensis, a pioneer strain for nickel superoxide dismutase discovery.</title>
        <authorList>
            <person name="Shin J."/>
            <person name="Lee J.-S."/>
            <person name="Lee E.-J."/>
            <person name="Youn H.-D."/>
        </authorList>
    </citation>
    <scope>NUCLEOTIDE SEQUENCE [LARGE SCALE GENOMIC DNA]</scope>
    <source>
        <strain evidence="2 3">KCTC 9819</strain>
    </source>
</reference>
<feature type="compositionally biased region" description="Polar residues" evidence="1">
    <location>
        <begin position="1"/>
        <end position="14"/>
    </location>
</feature>
<evidence type="ECO:0000256" key="1">
    <source>
        <dbReference type="SAM" id="MobiDB-lite"/>
    </source>
</evidence>